<accession>A0ABP8PWU9</accession>
<dbReference type="Pfam" id="PF01740">
    <property type="entry name" value="STAS"/>
    <property type="match status" value="1"/>
</dbReference>
<evidence type="ECO:0000313" key="3">
    <source>
        <dbReference type="Proteomes" id="UP001501321"/>
    </source>
</evidence>
<protein>
    <recommendedName>
        <fullName evidence="1">STAS domain-containing protein</fullName>
    </recommendedName>
</protein>
<gene>
    <name evidence="2" type="ORF">GCM10023095_01710</name>
</gene>
<evidence type="ECO:0000259" key="1">
    <source>
        <dbReference type="PROSITE" id="PS50801"/>
    </source>
</evidence>
<proteinExistence type="predicted"/>
<comment type="caution">
    <text evidence="2">The sequence shown here is derived from an EMBL/GenBank/DDBJ whole genome shotgun (WGS) entry which is preliminary data.</text>
</comment>
<dbReference type="Proteomes" id="UP001501321">
    <property type="component" value="Unassembled WGS sequence"/>
</dbReference>
<name>A0ABP8PWU9_9GAMM</name>
<dbReference type="InterPro" id="IPR002645">
    <property type="entry name" value="STAS_dom"/>
</dbReference>
<evidence type="ECO:0000313" key="2">
    <source>
        <dbReference type="EMBL" id="GAA4492724.1"/>
    </source>
</evidence>
<dbReference type="CDD" id="cd07043">
    <property type="entry name" value="STAS_anti-anti-sigma_factors"/>
    <property type="match status" value="1"/>
</dbReference>
<dbReference type="EMBL" id="BAABFC010000001">
    <property type="protein sequence ID" value="GAA4492724.1"/>
    <property type="molecule type" value="Genomic_DNA"/>
</dbReference>
<organism evidence="2 3">
    <name type="scientific">Pseudaeromonas paramecii</name>
    <dbReference type="NCBI Taxonomy" id="2138166"/>
    <lineage>
        <taxon>Bacteria</taxon>
        <taxon>Pseudomonadati</taxon>
        <taxon>Pseudomonadota</taxon>
        <taxon>Gammaproteobacteria</taxon>
        <taxon>Aeromonadales</taxon>
        <taxon>Aeromonadaceae</taxon>
        <taxon>Pseudaeromonas</taxon>
    </lineage>
</organism>
<feature type="domain" description="STAS" evidence="1">
    <location>
        <begin position="14"/>
        <end position="115"/>
    </location>
</feature>
<dbReference type="RefSeq" id="WP_345009112.1">
    <property type="nucleotide sequence ID" value="NZ_BAABFC010000001.1"/>
</dbReference>
<dbReference type="SUPFAM" id="SSF52091">
    <property type="entry name" value="SpoIIaa-like"/>
    <property type="match status" value="1"/>
</dbReference>
<keyword evidence="3" id="KW-1185">Reference proteome</keyword>
<dbReference type="PROSITE" id="PS50801">
    <property type="entry name" value="STAS"/>
    <property type="match status" value="1"/>
</dbReference>
<reference evidence="3" key="1">
    <citation type="journal article" date="2019" name="Int. J. Syst. Evol. Microbiol.">
        <title>The Global Catalogue of Microorganisms (GCM) 10K type strain sequencing project: providing services to taxonomists for standard genome sequencing and annotation.</title>
        <authorList>
            <consortium name="The Broad Institute Genomics Platform"/>
            <consortium name="The Broad Institute Genome Sequencing Center for Infectious Disease"/>
            <person name="Wu L."/>
            <person name="Ma J."/>
        </authorList>
    </citation>
    <scope>NUCLEOTIDE SEQUENCE [LARGE SCALE GENOMIC DNA]</scope>
    <source>
        <strain evidence="3">JCM 32226</strain>
    </source>
</reference>
<dbReference type="InterPro" id="IPR036513">
    <property type="entry name" value="STAS_dom_sf"/>
</dbReference>
<sequence length="120" mass="13200">MLSATRLPEPYQYVVLGGELDEVSAGELLSLCEEKLAPRCRLVLDLRAVSDLDETGVGVLVYLYKRLRWFGGRLRLLCPAGPLLEQLTIHGIDGLIPCFADEQAMLDADAAEAALEQGWQ</sequence>
<dbReference type="Gene3D" id="3.30.750.24">
    <property type="entry name" value="STAS domain"/>
    <property type="match status" value="1"/>
</dbReference>